<dbReference type="InterPro" id="IPR036322">
    <property type="entry name" value="WD40_repeat_dom_sf"/>
</dbReference>
<protein>
    <submittedName>
        <fullName evidence="2">Mitogen-activated protein kinase 8 interacting protein 3</fullName>
    </submittedName>
</protein>
<name>A0A3Q3AMU2_KRYMA</name>
<dbReference type="GO" id="GO:0008432">
    <property type="term" value="F:JUN kinase binding"/>
    <property type="evidence" value="ECO:0007669"/>
    <property type="project" value="TreeGrafter"/>
</dbReference>
<proteinExistence type="predicted"/>
<dbReference type="AlphaFoldDB" id="A0A3Q3AMU2"/>
<dbReference type="FunFam" id="2.130.10.10:FF:000334">
    <property type="entry name" value="C-Jun-amino-terminal kinase-interacting protein 3 isoform X6"/>
    <property type="match status" value="1"/>
</dbReference>
<dbReference type="GeneTree" id="ENSGT00940000153496"/>
<feature type="region of interest" description="Disordered" evidence="1">
    <location>
        <begin position="539"/>
        <end position="561"/>
    </location>
</feature>
<feature type="compositionally biased region" description="Low complexity" evidence="1">
    <location>
        <begin position="136"/>
        <end position="154"/>
    </location>
</feature>
<dbReference type="GO" id="GO:0030159">
    <property type="term" value="F:signaling receptor complex adaptor activity"/>
    <property type="evidence" value="ECO:0007669"/>
    <property type="project" value="TreeGrafter"/>
</dbReference>
<sequence length="575" mass="62017">MNSRVWILTSTHSASKVVIIDANQPGSLVDQFNVCNAHVLCISSVPGQTEAAAPSPTLWSGYVRVALYTPVCVFSFPAASESDYPAGEIVLDPSDSGAGGGEDTGGVEGMLAGITLVGCATNCTHTAPPSNGKLHPAQSAEEATEATEVPETTPNHTEMRSGPPGPFTEHVFTDPQPRPLCPYRSTGQSKEEASQPTESEDGGEETKNYTSVAPTMWLGAQNGWLYVHSAVGNWKKYLHSIKLKDSVLSLVHVKGRVLVALADGTLAIFHRSEDGQWDLSNYHLMDLGRPHHSIRCMAVVHDKVWCGYKNKIHVIQPKSMQIEKSFDAHPRRESQVRQLAWIGDGVWVSIRLDSTLRLYHAHTHQHLQDVDIEPYVSKMLGTGKLGFSFVRITALLIGGNRLWVGTGNGVIISIPLTETVVLHRGQLLGLRANKVSPTSSGGVIHVYGDDGSEKSSGSFIPYCSMAQAQLCFHGHRDAVKFFVSVPGNVLATLNGSVLDSPSEGQSSAAPTETEAQSVHNVLVLSGGEGYIDFRIGKDDETEEGESSGEASQMKPALSKAERSHIIVWQVSYVPE</sequence>
<dbReference type="OMA" id="DYTQAMN"/>
<dbReference type="InterPro" id="IPR015943">
    <property type="entry name" value="WD40/YVTN_repeat-like_dom_sf"/>
</dbReference>
<dbReference type="GO" id="GO:0005737">
    <property type="term" value="C:cytoplasm"/>
    <property type="evidence" value="ECO:0007669"/>
    <property type="project" value="TreeGrafter"/>
</dbReference>
<dbReference type="SUPFAM" id="SSF50978">
    <property type="entry name" value="WD40 repeat-like"/>
    <property type="match status" value="1"/>
</dbReference>
<dbReference type="Gene3D" id="2.130.10.10">
    <property type="entry name" value="YVTN repeat-like/Quinoprotein amine dehydrogenase"/>
    <property type="match status" value="1"/>
</dbReference>
<keyword evidence="3" id="KW-1185">Reference proteome</keyword>
<dbReference type="InterPro" id="IPR039911">
    <property type="entry name" value="JIP3/JIP4"/>
</dbReference>
<evidence type="ECO:0000313" key="2">
    <source>
        <dbReference type="Ensembl" id="ENSKMAP00000012764.1"/>
    </source>
</evidence>
<dbReference type="Ensembl" id="ENSKMAT00000012954.1">
    <property type="protein sequence ID" value="ENSKMAP00000012764.1"/>
    <property type="gene ID" value="ENSKMAG00000009552.1"/>
</dbReference>
<feature type="region of interest" description="Disordered" evidence="1">
    <location>
        <begin position="128"/>
        <end position="207"/>
    </location>
</feature>
<dbReference type="PANTHER" id="PTHR13886">
    <property type="entry name" value="JNK/SAPK-ASSOCIATED PROTEIN"/>
    <property type="match status" value="1"/>
</dbReference>
<accession>A0A3Q3AMU2</accession>
<dbReference type="Pfam" id="PF19056">
    <property type="entry name" value="WD40_2"/>
    <property type="match status" value="1"/>
</dbReference>
<dbReference type="STRING" id="37003.ENSKMAP00000012764"/>
<dbReference type="GO" id="GO:0019894">
    <property type="term" value="F:kinesin binding"/>
    <property type="evidence" value="ECO:0007669"/>
    <property type="project" value="TreeGrafter"/>
</dbReference>
<dbReference type="GO" id="GO:0016192">
    <property type="term" value="P:vesicle-mediated transport"/>
    <property type="evidence" value="ECO:0007669"/>
    <property type="project" value="TreeGrafter"/>
</dbReference>
<organism evidence="2 3">
    <name type="scientific">Kryptolebias marmoratus</name>
    <name type="common">Mangrove killifish</name>
    <name type="synonym">Rivulus marmoratus</name>
    <dbReference type="NCBI Taxonomy" id="37003"/>
    <lineage>
        <taxon>Eukaryota</taxon>
        <taxon>Metazoa</taxon>
        <taxon>Chordata</taxon>
        <taxon>Craniata</taxon>
        <taxon>Vertebrata</taxon>
        <taxon>Euteleostomi</taxon>
        <taxon>Actinopterygii</taxon>
        <taxon>Neopterygii</taxon>
        <taxon>Teleostei</taxon>
        <taxon>Neoteleostei</taxon>
        <taxon>Acanthomorphata</taxon>
        <taxon>Ovalentaria</taxon>
        <taxon>Atherinomorphae</taxon>
        <taxon>Cyprinodontiformes</taxon>
        <taxon>Rivulidae</taxon>
        <taxon>Kryptolebias</taxon>
    </lineage>
</organism>
<dbReference type="PANTHER" id="PTHR13886:SF3">
    <property type="entry name" value="C-JUN-AMINO-TERMINAL KINASE-INTERACTING PROTEIN 3"/>
    <property type="match status" value="1"/>
</dbReference>
<dbReference type="GO" id="GO:0005078">
    <property type="term" value="F:MAP-kinase scaffold activity"/>
    <property type="evidence" value="ECO:0007669"/>
    <property type="project" value="InterPro"/>
</dbReference>
<evidence type="ECO:0000313" key="3">
    <source>
        <dbReference type="Proteomes" id="UP000264800"/>
    </source>
</evidence>
<reference evidence="2" key="2">
    <citation type="submission" date="2025-09" db="UniProtKB">
        <authorList>
            <consortium name="Ensembl"/>
        </authorList>
    </citation>
    <scope>IDENTIFICATION</scope>
</reference>
<evidence type="ECO:0000256" key="1">
    <source>
        <dbReference type="SAM" id="MobiDB-lite"/>
    </source>
</evidence>
<dbReference type="Proteomes" id="UP000264800">
    <property type="component" value="Unplaced"/>
</dbReference>
<reference evidence="2" key="1">
    <citation type="submission" date="2025-08" db="UniProtKB">
        <authorList>
            <consortium name="Ensembl"/>
        </authorList>
    </citation>
    <scope>IDENTIFICATION</scope>
</reference>